<protein>
    <submittedName>
        <fullName evidence="1">Uncharacterized protein</fullName>
    </submittedName>
</protein>
<evidence type="ECO:0000313" key="1">
    <source>
        <dbReference type="EMBL" id="WKA01429.1"/>
    </source>
</evidence>
<proteinExistence type="predicted"/>
<dbReference type="EMBL" id="CP126660">
    <property type="protein sequence ID" value="WKA01429.1"/>
    <property type="molecule type" value="Genomic_DNA"/>
</dbReference>
<name>A0ABY9D1C6_VITVI</name>
<dbReference type="Proteomes" id="UP001227230">
    <property type="component" value="Chromosome 13"/>
</dbReference>
<keyword evidence="2" id="KW-1185">Reference proteome</keyword>
<sequence>MIIEGNGHDEWNGQPAMGTVGMKEGKMGMEVENGVGWRWPCAWGFMHASMKWMWWLKKEKVVTGSWGLLHRWVFWMDFHPRMQPASQNSIIEVLRCIGLCPWNLQSWRFQARNPQFSPSSFVIRMIWESSPLAEMNKKASEFLISSVSLPPHANEQLPLLQSV</sequence>
<gene>
    <name evidence="1" type="ORF">VitviT2T_019711</name>
</gene>
<organism evidence="1 2">
    <name type="scientific">Vitis vinifera</name>
    <name type="common">Grape</name>
    <dbReference type="NCBI Taxonomy" id="29760"/>
    <lineage>
        <taxon>Eukaryota</taxon>
        <taxon>Viridiplantae</taxon>
        <taxon>Streptophyta</taxon>
        <taxon>Embryophyta</taxon>
        <taxon>Tracheophyta</taxon>
        <taxon>Spermatophyta</taxon>
        <taxon>Magnoliopsida</taxon>
        <taxon>eudicotyledons</taxon>
        <taxon>Gunneridae</taxon>
        <taxon>Pentapetalae</taxon>
        <taxon>rosids</taxon>
        <taxon>Vitales</taxon>
        <taxon>Vitaceae</taxon>
        <taxon>Viteae</taxon>
        <taxon>Vitis</taxon>
    </lineage>
</organism>
<evidence type="ECO:0000313" key="2">
    <source>
        <dbReference type="Proteomes" id="UP001227230"/>
    </source>
</evidence>
<reference evidence="1 2" key="1">
    <citation type="journal article" date="2023" name="Hortic Res">
        <title>The complete reference genome for grapevine (Vitis vinifera L.) genetics and breeding.</title>
        <authorList>
            <person name="Shi X."/>
            <person name="Cao S."/>
            <person name="Wang X."/>
            <person name="Huang S."/>
            <person name="Wang Y."/>
            <person name="Liu Z."/>
            <person name="Liu W."/>
            <person name="Leng X."/>
            <person name="Peng Y."/>
            <person name="Wang N."/>
            <person name="Wang Y."/>
            <person name="Ma Z."/>
            <person name="Xu X."/>
            <person name="Zhang F."/>
            <person name="Xue H."/>
            <person name="Zhong H."/>
            <person name="Wang Y."/>
            <person name="Zhang K."/>
            <person name="Velt A."/>
            <person name="Avia K."/>
            <person name="Holtgrawe D."/>
            <person name="Grimplet J."/>
            <person name="Matus J.T."/>
            <person name="Ware D."/>
            <person name="Wu X."/>
            <person name="Wang H."/>
            <person name="Liu C."/>
            <person name="Fang Y."/>
            <person name="Rustenholz C."/>
            <person name="Cheng Z."/>
            <person name="Xiao H."/>
            <person name="Zhou Y."/>
        </authorList>
    </citation>
    <scope>NUCLEOTIDE SEQUENCE [LARGE SCALE GENOMIC DNA]</scope>
    <source>
        <strain evidence="2">cv. Pinot noir / PN40024</strain>
        <tissue evidence="1">Leaf</tissue>
    </source>
</reference>
<accession>A0ABY9D1C6</accession>